<dbReference type="STRING" id="83401.SAMN05421742_101375"/>
<dbReference type="InterPro" id="IPR035965">
    <property type="entry name" value="PAS-like_dom_sf"/>
</dbReference>
<evidence type="ECO:0000256" key="2">
    <source>
        <dbReference type="ARBA" id="ARBA00012438"/>
    </source>
</evidence>
<feature type="domain" description="PAC" evidence="9">
    <location>
        <begin position="73"/>
        <end position="128"/>
    </location>
</feature>
<evidence type="ECO:0000259" key="7">
    <source>
        <dbReference type="PROSITE" id="PS50109"/>
    </source>
</evidence>
<reference evidence="12" key="1">
    <citation type="submission" date="2016-10" db="EMBL/GenBank/DDBJ databases">
        <authorList>
            <person name="Varghese N."/>
            <person name="Submissions S."/>
        </authorList>
    </citation>
    <scope>NUCLEOTIDE SEQUENCE [LARGE SCALE GENOMIC DNA]</scope>
    <source>
        <strain evidence="12">930I</strain>
    </source>
</reference>
<dbReference type="Pfam" id="PF04940">
    <property type="entry name" value="BLUF"/>
    <property type="match status" value="1"/>
</dbReference>
<dbReference type="PANTHER" id="PTHR43047">
    <property type="entry name" value="TWO-COMPONENT HISTIDINE PROTEIN KINASE"/>
    <property type="match status" value="1"/>
</dbReference>
<dbReference type="SUPFAM" id="SSF47384">
    <property type="entry name" value="Homodimeric domain of signal transducing histidine kinase"/>
    <property type="match status" value="1"/>
</dbReference>
<dbReference type="NCBIfam" id="TIGR00229">
    <property type="entry name" value="sensory_box"/>
    <property type="match status" value="2"/>
</dbReference>
<keyword evidence="4" id="KW-0808">Transferase</keyword>
<dbReference type="CDD" id="cd00130">
    <property type="entry name" value="PAS"/>
    <property type="match status" value="2"/>
</dbReference>
<dbReference type="PROSITE" id="PS50113">
    <property type="entry name" value="PAC"/>
    <property type="match status" value="2"/>
</dbReference>
<dbReference type="AlphaFoldDB" id="A0A1G7UMJ4"/>
<organism evidence="11 12">
    <name type="scientific">Roseospirillum parvum</name>
    <dbReference type="NCBI Taxonomy" id="83401"/>
    <lineage>
        <taxon>Bacteria</taxon>
        <taxon>Pseudomonadati</taxon>
        <taxon>Pseudomonadota</taxon>
        <taxon>Alphaproteobacteria</taxon>
        <taxon>Rhodospirillales</taxon>
        <taxon>Rhodospirillaceae</taxon>
        <taxon>Roseospirillum</taxon>
    </lineage>
</organism>
<evidence type="ECO:0000259" key="10">
    <source>
        <dbReference type="PROSITE" id="PS50925"/>
    </source>
</evidence>
<dbReference type="InterPro" id="IPR036890">
    <property type="entry name" value="HATPase_C_sf"/>
</dbReference>
<dbReference type="Gene3D" id="1.10.287.130">
    <property type="match status" value="1"/>
</dbReference>
<feature type="domain" description="BLUF" evidence="10">
    <location>
        <begin position="510"/>
        <end position="600"/>
    </location>
</feature>
<sequence>MAASKLRAMIDQLPDFLWEVDAEARYTFASAGVERLLGRAPEAIIGLTPFDLMPPDEAQRIADQFTDIIARKAPFEGLINRNLRPDGREVVLETSGVPLFDAAGTLIGYRGIDRDVTDRLAAETRSRLLMRIFEQSSDMIIVTDPNGVITHVNPAFEALTGWAAEDAVGRTPAMLASGHTPRGVHEDLWQHLQAGREWRGELLDRRRDGAPFWVETAILPIRDERDTITHFVSLQHDITKRKLAELALAEAREKAEVASRAKSDLLANMSHELRTPLNAIIGFSSIMRDGIFGPLANGRYEGYTADIHASASHLLALINDILDMAAVEADRITLFEEDIEPRELIQGSARLLAHQAAQKSIDMTLAIDPGLGHLRGDARRLRQILVNLISNAVKFTLDGGRVSITASRCPRSGDLVIEVEDTGIGMTDSELTIALERFGQVDNPLSRRQPGTGLGLPLAQGLARAHGGRLDLKSRKGEGTRARLRLPAERLTAPATTAPTSTDPERPARVAYLIYRSRPKTLDPAGLSEIRLASERHNQTADLTGALVVGDSFILQYLEGSPEQVDAVFERIRSDPRHDAVEVLDRGETASRMFADWSMKVRRRGDADLWRLSGAGEKAGIDAYRALGQRTVYLRLLVAETVDL</sequence>
<dbReference type="GO" id="GO:0006355">
    <property type="term" value="P:regulation of DNA-templated transcription"/>
    <property type="evidence" value="ECO:0007669"/>
    <property type="project" value="InterPro"/>
</dbReference>
<evidence type="ECO:0000313" key="12">
    <source>
        <dbReference type="Proteomes" id="UP000217076"/>
    </source>
</evidence>
<dbReference type="InterPro" id="IPR036097">
    <property type="entry name" value="HisK_dim/P_sf"/>
</dbReference>
<dbReference type="InterPro" id="IPR013767">
    <property type="entry name" value="PAS_fold"/>
</dbReference>
<dbReference type="InterPro" id="IPR003594">
    <property type="entry name" value="HATPase_dom"/>
</dbReference>
<comment type="catalytic activity">
    <reaction evidence="1">
        <text>ATP + protein L-histidine = ADP + protein N-phospho-L-histidine.</text>
        <dbReference type="EC" id="2.7.13.3"/>
    </reaction>
</comment>
<dbReference type="InterPro" id="IPR013656">
    <property type="entry name" value="PAS_4"/>
</dbReference>
<dbReference type="Gene3D" id="3.30.450.20">
    <property type="entry name" value="PAS domain"/>
    <property type="match status" value="2"/>
</dbReference>
<dbReference type="SMART" id="SM01034">
    <property type="entry name" value="BLUF"/>
    <property type="match status" value="1"/>
</dbReference>
<dbReference type="SMART" id="SM00086">
    <property type="entry name" value="PAC"/>
    <property type="match status" value="2"/>
</dbReference>
<dbReference type="Pfam" id="PF02518">
    <property type="entry name" value="HATPase_c"/>
    <property type="match status" value="1"/>
</dbReference>
<dbReference type="SMART" id="SM00387">
    <property type="entry name" value="HATPase_c"/>
    <property type="match status" value="1"/>
</dbReference>
<dbReference type="PROSITE" id="PS50109">
    <property type="entry name" value="HIS_KIN"/>
    <property type="match status" value="1"/>
</dbReference>
<protein>
    <recommendedName>
        <fullName evidence="2">histidine kinase</fullName>
        <ecNumber evidence="2">2.7.13.3</ecNumber>
    </recommendedName>
</protein>
<keyword evidence="5" id="KW-0418">Kinase</keyword>
<dbReference type="Pfam" id="PF08448">
    <property type="entry name" value="PAS_4"/>
    <property type="match status" value="1"/>
</dbReference>
<dbReference type="RefSeq" id="WP_092614474.1">
    <property type="nucleotide sequence ID" value="NZ_FNCV01000001.1"/>
</dbReference>
<dbReference type="GO" id="GO:0000155">
    <property type="term" value="F:phosphorelay sensor kinase activity"/>
    <property type="evidence" value="ECO:0007669"/>
    <property type="project" value="InterPro"/>
</dbReference>
<name>A0A1G7UMJ4_9PROT</name>
<dbReference type="Pfam" id="PF00989">
    <property type="entry name" value="PAS"/>
    <property type="match status" value="1"/>
</dbReference>
<dbReference type="SUPFAM" id="SSF55874">
    <property type="entry name" value="ATPase domain of HSP90 chaperone/DNA topoisomerase II/histidine kinase"/>
    <property type="match status" value="1"/>
</dbReference>
<keyword evidence="3" id="KW-0597">Phosphoprotein</keyword>
<dbReference type="EC" id="2.7.13.3" evidence="2"/>
<evidence type="ECO:0000256" key="6">
    <source>
        <dbReference type="SAM" id="Coils"/>
    </source>
</evidence>
<evidence type="ECO:0000259" key="9">
    <source>
        <dbReference type="PROSITE" id="PS50113"/>
    </source>
</evidence>
<dbReference type="InterPro" id="IPR004358">
    <property type="entry name" value="Sig_transdc_His_kin-like_C"/>
</dbReference>
<evidence type="ECO:0000313" key="11">
    <source>
        <dbReference type="EMBL" id="SDG48723.1"/>
    </source>
</evidence>
<dbReference type="EMBL" id="FNCV01000001">
    <property type="protein sequence ID" value="SDG48723.1"/>
    <property type="molecule type" value="Genomic_DNA"/>
</dbReference>
<dbReference type="Gene3D" id="3.30.70.100">
    <property type="match status" value="1"/>
</dbReference>
<dbReference type="InterPro" id="IPR003661">
    <property type="entry name" value="HisK_dim/P_dom"/>
</dbReference>
<dbReference type="GO" id="GO:0009882">
    <property type="term" value="F:blue light photoreceptor activity"/>
    <property type="evidence" value="ECO:0007669"/>
    <property type="project" value="InterPro"/>
</dbReference>
<dbReference type="InterPro" id="IPR000014">
    <property type="entry name" value="PAS"/>
</dbReference>
<dbReference type="CDD" id="cd00082">
    <property type="entry name" value="HisKA"/>
    <property type="match status" value="1"/>
</dbReference>
<dbReference type="Pfam" id="PF00512">
    <property type="entry name" value="HisKA"/>
    <property type="match status" value="1"/>
</dbReference>
<proteinExistence type="predicted"/>
<dbReference type="GO" id="GO:0009927">
    <property type="term" value="F:histidine phosphotransfer kinase activity"/>
    <property type="evidence" value="ECO:0007669"/>
    <property type="project" value="TreeGrafter"/>
</dbReference>
<evidence type="ECO:0000256" key="5">
    <source>
        <dbReference type="ARBA" id="ARBA00022777"/>
    </source>
</evidence>
<dbReference type="InterPro" id="IPR001610">
    <property type="entry name" value="PAC"/>
</dbReference>
<dbReference type="InterPro" id="IPR005467">
    <property type="entry name" value="His_kinase_dom"/>
</dbReference>
<dbReference type="SUPFAM" id="SSF54975">
    <property type="entry name" value="Acylphosphatase/BLUF domain-like"/>
    <property type="match status" value="1"/>
</dbReference>
<dbReference type="GO" id="GO:0071949">
    <property type="term" value="F:FAD binding"/>
    <property type="evidence" value="ECO:0007669"/>
    <property type="project" value="InterPro"/>
</dbReference>
<feature type="domain" description="PAS" evidence="8">
    <location>
        <begin position="125"/>
        <end position="171"/>
    </location>
</feature>
<evidence type="ECO:0000259" key="8">
    <source>
        <dbReference type="PROSITE" id="PS50112"/>
    </source>
</evidence>
<dbReference type="OrthoDB" id="9801651at2"/>
<dbReference type="PANTHER" id="PTHR43047:SF72">
    <property type="entry name" value="OSMOSENSING HISTIDINE PROTEIN KINASE SLN1"/>
    <property type="match status" value="1"/>
</dbReference>
<evidence type="ECO:0000256" key="3">
    <source>
        <dbReference type="ARBA" id="ARBA00022553"/>
    </source>
</evidence>
<feature type="coiled-coil region" evidence="6">
    <location>
        <begin position="241"/>
        <end position="268"/>
    </location>
</feature>
<feature type="domain" description="PAS" evidence="8">
    <location>
        <begin position="2"/>
        <end position="72"/>
    </location>
</feature>
<dbReference type="SMART" id="SM00091">
    <property type="entry name" value="PAS"/>
    <property type="match status" value="2"/>
</dbReference>
<dbReference type="GO" id="GO:0005886">
    <property type="term" value="C:plasma membrane"/>
    <property type="evidence" value="ECO:0007669"/>
    <property type="project" value="TreeGrafter"/>
</dbReference>
<accession>A0A1G7UMJ4</accession>
<evidence type="ECO:0000256" key="1">
    <source>
        <dbReference type="ARBA" id="ARBA00000085"/>
    </source>
</evidence>
<dbReference type="Proteomes" id="UP000217076">
    <property type="component" value="Unassembled WGS sequence"/>
</dbReference>
<dbReference type="PROSITE" id="PS50925">
    <property type="entry name" value="BLUF"/>
    <property type="match status" value="1"/>
</dbReference>
<feature type="domain" description="PAC" evidence="9">
    <location>
        <begin position="196"/>
        <end position="250"/>
    </location>
</feature>
<feature type="domain" description="Histidine kinase" evidence="7">
    <location>
        <begin position="268"/>
        <end position="490"/>
    </location>
</feature>
<gene>
    <name evidence="11" type="ORF">SAMN05421742_101375</name>
</gene>
<keyword evidence="6" id="KW-0175">Coiled coil</keyword>
<dbReference type="Gene3D" id="3.30.565.10">
    <property type="entry name" value="Histidine kinase-like ATPase, C-terminal domain"/>
    <property type="match status" value="1"/>
</dbReference>
<dbReference type="InterPro" id="IPR036046">
    <property type="entry name" value="Acylphosphatase-like_dom_sf"/>
</dbReference>
<dbReference type="PRINTS" id="PR00344">
    <property type="entry name" value="BCTRLSENSOR"/>
</dbReference>
<keyword evidence="12" id="KW-1185">Reference proteome</keyword>
<dbReference type="SMART" id="SM00388">
    <property type="entry name" value="HisKA"/>
    <property type="match status" value="1"/>
</dbReference>
<evidence type="ECO:0000256" key="4">
    <source>
        <dbReference type="ARBA" id="ARBA00022679"/>
    </source>
</evidence>
<dbReference type="SUPFAM" id="SSF55785">
    <property type="entry name" value="PYP-like sensor domain (PAS domain)"/>
    <property type="match status" value="2"/>
</dbReference>
<dbReference type="InterPro" id="IPR000700">
    <property type="entry name" value="PAS-assoc_C"/>
</dbReference>
<dbReference type="InterPro" id="IPR007024">
    <property type="entry name" value="BLUF_domain"/>
</dbReference>
<dbReference type="PROSITE" id="PS50112">
    <property type="entry name" value="PAS"/>
    <property type="match status" value="2"/>
</dbReference>